<keyword evidence="5" id="KW-0813">Transport</keyword>
<dbReference type="PANTHER" id="PTHR11632">
    <property type="entry name" value="SUCCINATE DEHYDROGENASE 2 FLAVOPROTEIN SUBUNIT"/>
    <property type="match status" value="1"/>
</dbReference>
<dbReference type="SUPFAM" id="SSF51905">
    <property type="entry name" value="FAD/NAD(P)-binding domain"/>
    <property type="match status" value="1"/>
</dbReference>
<dbReference type="Pfam" id="PF02910">
    <property type="entry name" value="Succ_DH_flav_C"/>
    <property type="match status" value="1"/>
</dbReference>
<evidence type="ECO:0000256" key="4">
    <source>
        <dbReference type="ARBA" id="ARBA00012792"/>
    </source>
</evidence>
<evidence type="ECO:0000256" key="12">
    <source>
        <dbReference type="SAM" id="Coils"/>
    </source>
</evidence>
<sequence length="582" mass="64580">MAKNKIIVVGGGLAGLMATIKAAEAGVHVDLFSLVPVKRSHSVCAQGGINGAVNTKGEGDSPWEHFDDTVYGGDFLANQPPVKAMCDAAPGIIHLMDRMGVMFSRTPEGLLDFRRFGGTQYHRTAFAGATTGQQLLYALDEQVRRWETAGLVTKYEHWEFLGAVLDDDGVCRGVSAQDLRTMEVVTMRADAVILATGGPGIIFGKTTNSVINTGTAASAVYQQGVNYANGEMIQIHPTAIPGDDKNRLMSESARGEGGRIWTYKDGKPWYFLEEKYPAYGNLVPRDIATREIFSVCVDQKLGINGENMVYLDLSHKDPKELDVKLGGIIEIYEKFVGDDPRKLPMKIFPAVHYSMGGLWVDYNQMTNIPGLFACGECEYQYHGANRLGANSLLSAIFGGMVTGPKAVEYIKGLKKSAEDIASSVFDRAKNEQAAKYESILKMDGTENSYVLHKELGEWMTNNMTVVRYNDRLQQTIDKIKELKQRYTKININDTARWNNAGVAFTRQLWNMLELAESMTLGALLRNESRGAHYKPEFPERDDEQFLKTTIASWTAEGPKISYEDVDTSLIKPRKRDYSSNKH</sequence>
<organism evidence="15 16">
    <name type="scientific">Paenibacillus terricola</name>
    <dbReference type="NCBI Taxonomy" id="2763503"/>
    <lineage>
        <taxon>Bacteria</taxon>
        <taxon>Bacillati</taxon>
        <taxon>Bacillota</taxon>
        <taxon>Bacilli</taxon>
        <taxon>Bacillales</taxon>
        <taxon>Paenibacillaceae</taxon>
        <taxon>Paenibacillus</taxon>
    </lineage>
</organism>
<evidence type="ECO:0000256" key="5">
    <source>
        <dbReference type="ARBA" id="ARBA00022448"/>
    </source>
</evidence>
<dbReference type="PANTHER" id="PTHR11632:SF53">
    <property type="entry name" value="SUCCINATE DEHYDROGENASE FLAVOPROTEIN SUBUNIT"/>
    <property type="match status" value="1"/>
</dbReference>
<dbReference type="Gene3D" id="3.10.20.820">
    <property type="match status" value="1"/>
</dbReference>
<keyword evidence="6" id="KW-0285">Flavoprotein</keyword>
<dbReference type="InterPro" id="IPR003952">
    <property type="entry name" value="FRD_SDH_FAD_BS"/>
</dbReference>
<dbReference type="PRINTS" id="PR00368">
    <property type="entry name" value="FADPNR"/>
</dbReference>
<dbReference type="Gene3D" id="1.20.58.100">
    <property type="entry name" value="Fumarate reductase/succinate dehydrogenase flavoprotein-like, C-terminal domain"/>
    <property type="match status" value="1"/>
</dbReference>
<keyword evidence="9" id="KW-0560">Oxidoreductase</keyword>
<gene>
    <name evidence="15" type="primary">sdhA</name>
    <name evidence="15" type="ORF">H8B09_01945</name>
</gene>
<dbReference type="Pfam" id="PF00890">
    <property type="entry name" value="FAD_binding_2"/>
    <property type="match status" value="1"/>
</dbReference>
<evidence type="ECO:0000256" key="10">
    <source>
        <dbReference type="ARBA" id="ARBA00023136"/>
    </source>
</evidence>
<evidence type="ECO:0000313" key="16">
    <source>
        <dbReference type="Proteomes" id="UP000609346"/>
    </source>
</evidence>
<dbReference type="EMBL" id="JACXZA010000001">
    <property type="protein sequence ID" value="MBD3917501.1"/>
    <property type="molecule type" value="Genomic_DNA"/>
</dbReference>
<dbReference type="EC" id="1.3.5.1" evidence="4"/>
<protein>
    <recommendedName>
        <fullName evidence="4">succinate dehydrogenase</fullName>
        <ecNumber evidence="4">1.3.5.1</ecNumber>
    </recommendedName>
</protein>
<dbReference type="NCBIfam" id="NF006392">
    <property type="entry name" value="PRK08641.1"/>
    <property type="match status" value="1"/>
</dbReference>
<comment type="similarity">
    <text evidence="3">Belongs to the FAD-dependent oxidoreductase 2 family. FRD/SDH subfamily.</text>
</comment>
<dbReference type="PROSITE" id="PS00504">
    <property type="entry name" value="FRD_SDH_FAD_BINDING"/>
    <property type="match status" value="1"/>
</dbReference>
<evidence type="ECO:0000259" key="14">
    <source>
        <dbReference type="Pfam" id="PF02910"/>
    </source>
</evidence>
<dbReference type="PRINTS" id="PR00411">
    <property type="entry name" value="PNDRDTASEI"/>
</dbReference>
<evidence type="ECO:0000256" key="11">
    <source>
        <dbReference type="ARBA" id="ARBA00049220"/>
    </source>
</evidence>
<comment type="cofactor">
    <cofactor evidence="1">
        <name>FAD</name>
        <dbReference type="ChEBI" id="CHEBI:57692"/>
    </cofactor>
</comment>
<feature type="coiled-coil region" evidence="12">
    <location>
        <begin position="465"/>
        <end position="492"/>
    </location>
</feature>
<dbReference type="Proteomes" id="UP000609346">
    <property type="component" value="Unassembled WGS sequence"/>
</dbReference>
<evidence type="ECO:0000256" key="2">
    <source>
        <dbReference type="ARBA" id="ARBA00004170"/>
    </source>
</evidence>
<dbReference type="Gene3D" id="3.50.50.60">
    <property type="entry name" value="FAD/NAD(P)-binding domain"/>
    <property type="match status" value="1"/>
</dbReference>
<dbReference type="NCBIfam" id="TIGR01811">
    <property type="entry name" value="sdhA_Bsu"/>
    <property type="match status" value="1"/>
</dbReference>
<dbReference type="SUPFAM" id="SSF46977">
    <property type="entry name" value="Succinate dehydrogenase/fumarate reductase flavoprotein C-terminal domain"/>
    <property type="match status" value="1"/>
</dbReference>
<evidence type="ECO:0000259" key="13">
    <source>
        <dbReference type="Pfam" id="PF00890"/>
    </source>
</evidence>
<dbReference type="SUPFAM" id="SSF56425">
    <property type="entry name" value="Succinate dehydrogenase/fumarate reductase flavoprotein, catalytic domain"/>
    <property type="match status" value="1"/>
</dbReference>
<evidence type="ECO:0000256" key="9">
    <source>
        <dbReference type="ARBA" id="ARBA00023002"/>
    </source>
</evidence>
<dbReference type="InterPro" id="IPR036188">
    <property type="entry name" value="FAD/NAD-bd_sf"/>
</dbReference>
<comment type="caution">
    <text evidence="15">The sequence shown here is derived from an EMBL/GenBank/DDBJ whole genome shotgun (WGS) entry which is preliminary data.</text>
</comment>
<dbReference type="InterPro" id="IPR030664">
    <property type="entry name" value="SdhA/FrdA/AprA"/>
</dbReference>
<proteinExistence type="inferred from homology"/>
<keyword evidence="7" id="KW-0274">FAD</keyword>
<evidence type="ECO:0000256" key="6">
    <source>
        <dbReference type="ARBA" id="ARBA00022630"/>
    </source>
</evidence>
<accession>A0ABR8MNA6</accession>
<dbReference type="InterPro" id="IPR015939">
    <property type="entry name" value="Fum_Rdtase/Succ_DH_flav-like_C"/>
</dbReference>
<dbReference type="InterPro" id="IPR037099">
    <property type="entry name" value="Fum_R/Succ_DH_flav-like_C_sf"/>
</dbReference>
<reference evidence="15 16" key="1">
    <citation type="submission" date="2020-09" db="EMBL/GenBank/DDBJ databases">
        <title>Paenibacillus sp. strain PR3 16S rRNA gene Genome sequencing and assembly.</title>
        <authorList>
            <person name="Kim J."/>
        </authorList>
    </citation>
    <scope>NUCLEOTIDE SEQUENCE [LARGE SCALE GENOMIC DNA]</scope>
    <source>
        <strain evidence="15 16">PR3</strain>
    </source>
</reference>
<comment type="subcellular location">
    <subcellularLocation>
        <location evidence="2">Membrane</location>
        <topology evidence="2">Peripheral membrane protein</topology>
    </subcellularLocation>
</comment>
<feature type="domain" description="Fumarate reductase/succinate dehydrogenase flavoprotein-like C-terminal" evidence="14">
    <location>
        <begin position="452"/>
        <end position="577"/>
    </location>
</feature>
<comment type="catalytic activity">
    <reaction evidence="11">
        <text>a quinone + succinate = fumarate + a quinol</text>
        <dbReference type="Rhea" id="RHEA:40523"/>
        <dbReference type="ChEBI" id="CHEBI:24646"/>
        <dbReference type="ChEBI" id="CHEBI:29806"/>
        <dbReference type="ChEBI" id="CHEBI:30031"/>
        <dbReference type="ChEBI" id="CHEBI:132124"/>
        <dbReference type="EC" id="1.3.5.1"/>
    </reaction>
</comment>
<keyword evidence="8" id="KW-0249">Electron transport</keyword>
<evidence type="ECO:0000256" key="1">
    <source>
        <dbReference type="ARBA" id="ARBA00001974"/>
    </source>
</evidence>
<name>A0ABR8MNA6_9BACL</name>
<dbReference type="Gene3D" id="3.90.700.10">
    <property type="entry name" value="Succinate dehydrogenase/fumarate reductase flavoprotein, catalytic domain"/>
    <property type="match status" value="1"/>
</dbReference>
<feature type="domain" description="FAD-dependent oxidoreductase 2 FAD-binding" evidence="13">
    <location>
        <begin position="6"/>
        <end position="392"/>
    </location>
</feature>
<evidence type="ECO:0000256" key="7">
    <source>
        <dbReference type="ARBA" id="ARBA00022827"/>
    </source>
</evidence>
<keyword evidence="10" id="KW-0472">Membrane</keyword>
<dbReference type="RefSeq" id="WP_191201792.1">
    <property type="nucleotide sequence ID" value="NZ_JACXZA010000001.1"/>
</dbReference>
<dbReference type="InterPro" id="IPR027477">
    <property type="entry name" value="Succ_DH/fumarate_Rdtase_cat_sf"/>
</dbReference>
<evidence type="ECO:0000256" key="8">
    <source>
        <dbReference type="ARBA" id="ARBA00022982"/>
    </source>
</evidence>
<keyword evidence="16" id="KW-1185">Reference proteome</keyword>
<dbReference type="PIRSF" id="PIRSF000171">
    <property type="entry name" value="SDHA_APRA_LASPO"/>
    <property type="match status" value="1"/>
</dbReference>
<evidence type="ECO:0000313" key="15">
    <source>
        <dbReference type="EMBL" id="MBD3917501.1"/>
    </source>
</evidence>
<dbReference type="InterPro" id="IPR011280">
    <property type="entry name" value="Succ_DH/Fum_Rdt_flav_su"/>
</dbReference>
<evidence type="ECO:0000256" key="3">
    <source>
        <dbReference type="ARBA" id="ARBA00008040"/>
    </source>
</evidence>
<keyword evidence="12" id="KW-0175">Coiled coil</keyword>
<dbReference type="InterPro" id="IPR003953">
    <property type="entry name" value="FAD-dep_OxRdtase_2_FAD-bd"/>
</dbReference>